<evidence type="ECO:0000259" key="1">
    <source>
        <dbReference type="SMART" id="SM00507"/>
    </source>
</evidence>
<sequence length="126" mass="14966">MLKSCKYCMKIHDSKYDCGKKPQRKKQGNNKDKFRWTSAWQKKREEIKARDKFLCQACIRNLDGTINRYTYDSLSVHHAVSLEDDYEKRLDNDNLITLCEQHHEMAECGDIPLDIVLNIIKEQEEK</sequence>
<name>A0A8S5PF49_9CAUD</name>
<dbReference type="SMART" id="SM00507">
    <property type="entry name" value="HNHc"/>
    <property type="match status" value="1"/>
</dbReference>
<evidence type="ECO:0000313" key="2">
    <source>
        <dbReference type="EMBL" id="DAE05602.1"/>
    </source>
</evidence>
<dbReference type="EMBL" id="BK015413">
    <property type="protein sequence ID" value="DAE05602.1"/>
    <property type="molecule type" value="Genomic_DNA"/>
</dbReference>
<protein>
    <submittedName>
        <fullName evidence="2">NinG recombination protein</fullName>
    </submittedName>
</protein>
<dbReference type="Gene3D" id="1.10.30.50">
    <property type="match status" value="1"/>
</dbReference>
<reference evidence="2" key="1">
    <citation type="journal article" date="2021" name="Proc. Natl. Acad. Sci. U.S.A.">
        <title>A Catalog of Tens of Thousands of Viruses from Human Metagenomes Reveals Hidden Associations with Chronic Diseases.</title>
        <authorList>
            <person name="Tisza M.J."/>
            <person name="Buck C.B."/>
        </authorList>
    </citation>
    <scope>NUCLEOTIDE SEQUENCE</scope>
    <source>
        <strain evidence="2">CthL03</strain>
    </source>
</reference>
<organism evidence="2">
    <name type="scientific">Siphoviridae sp. cthL03</name>
    <dbReference type="NCBI Taxonomy" id="2825615"/>
    <lineage>
        <taxon>Viruses</taxon>
        <taxon>Duplodnaviria</taxon>
        <taxon>Heunggongvirae</taxon>
        <taxon>Uroviricota</taxon>
        <taxon>Caudoviricetes</taxon>
    </lineage>
</organism>
<dbReference type="GO" id="GO:0003676">
    <property type="term" value="F:nucleic acid binding"/>
    <property type="evidence" value="ECO:0007669"/>
    <property type="project" value="InterPro"/>
</dbReference>
<proteinExistence type="predicted"/>
<feature type="domain" description="HNH nuclease" evidence="1">
    <location>
        <begin position="42"/>
        <end position="104"/>
    </location>
</feature>
<dbReference type="InterPro" id="IPR003615">
    <property type="entry name" value="HNH_nuc"/>
</dbReference>
<dbReference type="InterPro" id="IPR002711">
    <property type="entry name" value="HNH"/>
</dbReference>
<accession>A0A8S5PF49</accession>
<dbReference type="GO" id="GO:0008270">
    <property type="term" value="F:zinc ion binding"/>
    <property type="evidence" value="ECO:0007669"/>
    <property type="project" value="InterPro"/>
</dbReference>
<dbReference type="Pfam" id="PF01844">
    <property type="entry name" value="HNH"/>
    <property type="match status" value="1"/>
</dbReference>
<dbReference type="GO" id="GO:0004519">
    <property type="term" value="F:endonuclease activity"/>
    <property type="evidence" value="ECO:0007669"/>
    <property type="project" value="InterPro"/>
</dbReference>